<dbReference type="InterPro" id="IPR002925">
    <property type="entry name" value="Dienelactn_hydro"/>
</dbReference>
<feature type="domain" description="Dienelactone hydrolase" evidence="1">
    <location>
        <begin position="86"/>
        <end position="187"/>
    </location>
</feature>
<accession>A0A2A5SG21</accession>
<dbReference type="Pfam" id="PF01738">
    <property type="entry name" value="DLH"/>
    <property type="match status" value="1"/>
</dbReference>
<dbReference type="AlphaFoldDB" id="A0A2A5SG21"/>
<dbReference type="Proteomes" id="UP000218744">
    <property type="component" value="Unassembled WGS sequence"/>
</dbReference>
<dbReference type="SUPFAM" id="SSF53474">
    <property type="entry name" value="alpha/beta-Hydrolases"/>
    <property type="match status" value="1"/>
</dbReference>
<dbReference type="EMBL" id="JXKA01000011">
    <property type="protein sequence ID" value="PCS12424.1"/>
    <property type="molecule type" value="Genomic_DNA"/>
</dbReference>
<evidence type="ECO:0000313" key="3">
    <source>
        <dbReference type="Proteomes" id="UP000218744"/>
    </source>
</evidence>
<evidence type="ECO:0000259" key="1">
    <source>
        <dbReference type="Pfam" id="PF01738"/>
    </source>
</evidence>
<dbReference type="Gene3D" id="3.40.50.1820">
    <property type="entry name" value="alpha/beta hydrolase"/>
    <property type="match status" value="1"/>
</dbReference>
<organism evidence="2 3">
    <name type="scientific">Lactococcus lactis subsp. hordniae</name>
    <dbReference type="NCBI Taxonomy" id="203404"/>
    <lineage>
        <taxon>Bacteria</taxon>
        <taxon>Bacillati</taxon>
        <taxon>Bacillota</taxon>
        <taxon>Bacilli</taxon>
        <taxon>Lactobacillales</taxon>
        <taxon>Streptococcaceae</taxon>
        <taxon>Lactococcus</taxon>
    </lineage>
</organism>
<sequence length="212" mass="23891">MNGGGKMTDYVFKAGRKDLAPLLLLHSTGGDEHQLLEIAEMIAPSHHILSIRGRINEQGVNRYFKLRGLGGFTKENFDLESLDEETDWLTDEVSLLAEKHDLDVHKMIAIGYSNGANVALNMFLRGKINFDKIIAFHGMKLEDFEQAVQLDDKHVFLSYAPNDMIVPQKNFGDLRGDLEDSGCQLEIYESSLGHQLTQEEVLAAKKWLTETK</sequence>
<name>A0A2A5SG21_LACLH</name>
<gene>
    <name evidence="2" type="ORF">RU90_GL000280</name>
</gene>
<proteinExistence type="predicted"/>
<comment type="caution">
    <text evidence="2">The sequence shown here is derived from an EMBL/GenBank/DDBJ whole genome shotgun (WGS) entry which is preliminary data.</text>
</comment>
<dbReference type="InterPro" id="IPR029058">
    <property type="entry name" value="AB_hydrolase_fold"/>
</dbReference>
<reference evidence="2 3" key="1">
    <citation type="submission" date="2014-12" db="EMBL/GenBank/DDBJ databases">
        <title>Draft genome sequences of 10 type strains of Lactococcus.</title>
        <authorList>
            <person name="Sun Z."/>
            <person name="Zhong Z."/>
            <person name="Liu W."/>
            <person name="Zhang W."/>
            <person name="Zhang H."/>
        </authorList>
    </citation>
    <scope>NUCLEOTIDE SEQUENCE [LARGE SCALE GENOMIC DNA]</scope>
    <source>
        <strain evidence="2 3">DSM 20450</strain>
    </source>
</reference>
<evidence type="ECO:0000313" key="2">
    <source>
        <dbReference type="EMBL" id="PCS12424.1"/>
    </source>
</evidence>
<protein>
    <recommendedName>
        <fullName evidence="1">Dienelactone hydrolase domain-containing protein</fullName>
    </recommendedName>
</protein>
<dbReference type="GO" id="GO:0016787">
    <property type="term" value="F:hydrolase activity"/>
    <property type="evidence" value="ECO:0007669"/>
    <property type="project" value="InterPro"/>
</dbReference>